<geneLocation type="plasmid" evidence="1">
    <name>pSa1423-160k</name>
</geneLocation>
<proteinExistence type="predicted"/>
<keyword evidence="1" id="KW-0614">Plasmid</keyword>
<evidence type="ECO:0000313" key="1">
    <source>
        <dbReference type="EMBL" id="QBM91428.1"/>
    </source>
</evidence>
<dbReference type="EMBL" id="MK356558">
    <property type="protein sequence ID" value="QBM91428.1"/>
    <property type="molecule type" value="Genomic_DNA"/>
</dbReference>
<protein>
    <submittedName>
        <fullName evidence="1">Uncharacterized protein</fullName>
    </submittedName>
</protein>
<dbReference type="AlphaFoldDB" id="A0A482ETA2"/>
<name>A0A482ETA2_SALSP</name>
<sequence length="75" mass="8376">MRQALARWKGIHAATTDSVKPIINQYGGATVLPKSIAVNEWTGNPDIDNAIIMLDRIDTLEKIAMMTVLRLLRPF</sequence>
<reference evidence="1" key="1">
    <citation type="submission" date="2019-01" db="EMBL/GenBank/DDBJ databases">
        <title>Salmonella strain 1423 plasmid sequences.</title>
        <authorList>
            <person name="Chen K."/>
            <person name="Chen S."/>
        </authorList>
    </citation>
    <scope>NUCLEOTIDE SEQUENCE</scope>
    <source>
        <strain evidence="1">Sa1423</strain>
        <plasmid evidence="1">pSa1423-160k</plasmid>
    </source>
</reference>
<accession>A0A482ETA2</accession>
<organism evidence="1">
    <name type="scientific">Salmonella sp</name>
    <dbReference type="NCBI Taxonomy" id="599"/>
    <lineage>
        <taxon>Bacteria</taxon>
        <taxon>Pseudomonadati</taxon>
        <taxon>Pseudomonadota</taxon>
        <taxon>Gammaproteobacteria</taxon>
        <taxon>Enterobacterales</taxon>
        <taxon>Enterobacteriaceae</taxon>
        <taxon>Salmonella</taxon>
    </lineage>
</organism>
<gene>
    <name evidence="1" type="ORF">NNIBIDOC_00098</name>
</gene>